<dbReference type="InterPro" id="IPR002575">
    <property type="entry name" value="Aminoglycoside_PTrfase"/>
</dbReference>
<dbReference type="SUPFAM" id="SSF56112">
    <property type="entry name" value="Protein kinase-like (PK-like)"/>
    <property type="match status" value="1"/>
</dbReference>
<dbReference type="Proteomes" id="UP001149079">
    <property type="component" value="Unassembled WGS sequence"/>
</dbReference>
<keyword evidence="3" id="KW-1185">Reference proteome</keyword>
<dbReference type="EMBL" id="JAPQKL010000001">
    <property type="protein sequence ID" value="KAJ5146583.1"/>
    <property type="molecule type" value="Genomic_DNA"/>
</dbReference>
<evidence type="ECO:0000313" key="3">
    <source>
        <dbReference type="Proteomes" id="UP001149079"/>
    </source>
</evidence>
<reference evidence="2" key="1">
    <citation type="submission" date="2022-11" db="EMBL/GenBank/DDBJ databases">
        <authorList>
            <person name="Petersen C."/>
        </authorList>
    </citation>
    <scope>NUCLEOTIDE SEQUENCE</scope>
    <source>
        <strain evidence="2">IBT 22155</strain>
    </source>
</reference>
<reference evidence="2" key="2">
    <citation type="journal article" date="2023" name="IMA Fungus">
        <title>Comparative genomic study of the Penicillium genus elucidates a diverse pangenome and 15 lateral gene transfer events.</title>
        <authorList>
            <person name="Petersen C."/>
            <person name="Sorensen T."/>
            <person name="Nielsen M.R."/>
            <person name="Sondergaard T.E."/>
            <person name="Sorensen J.L."/>
            <person name="Fitzpatrick D.A."/>
            <person name="Frisvad J.C."/>
            <person name="Nielsen K.L."/>
        </authorList>
    </citation>
    <scope>NUCLEOTIDE SEQUENCE</scope>
    <source>
        <strain evidence="2">IBT 22155</strain>
    </source>
</reference>
<gene>
    <name evidence="2" type="ORF">N7515_001147</name>
</gene>
<accession>A0A9W9HH11</accession>
<evidence type="ECO:0000313" key="2">
    <source>
        <dbReference type="EMBL" id="KAJ5146583.1"/>
    </source>
</evidence>
<dbReference type="OrthoDB" id="2906425at2759"/>
<dbReference type="Pfam" id="PF01636">
    <property type="entry name" value="APH"/>
    <property type="match status" value="1"/>
</dbReference>
<organism evidence="2 3">
    <name type="scientific">Penicillium bovifimosum</name>
    <dbReference type="NCBI Taxonomy" id="126998"/>
    <lineage>
        <taxon>Eukaryota</taxon>
        <taxon>Fungi</taxon>
        <taxon>Dikarya</taxon>
        <taxon>Ascomycota</taxon>
        <taxon>Pezizomycotina</taxon>
        <taxon>Eurotiomycetes</taxon>
        <taxon>Eurotiomycetidae</taxon>
        <taxon>Eurotiales</taxon>
        <taxon>Aspergillaceae</taxon>
        <taxon>Penicillium</taxon>
    </lineage>
</organism>
<dbReference type="AlphaFoldDB" id="A0A9W9HH11"/>
<name>A0A9W9HH11_9EURO</name>
<dbReference type="GeneID" id="81401061"/>
<protein>
    <recommendedName>
        <fullName evidence="1">Aminoglycoside phosphotransferase domain-containing protein</fullName>
    </recommendedName>
</protein>
<dbReference type="InterPro" id="IPR011009">
    <property type="entry name" value="Kinase-like_dom_sf"/>
</dbReference>
<feature type="domain" description="Aminoglycoside phosphotransferase" evidence="1">
    <location>
        <begin position="153"/>
        <end position="186"/>
    </location>
</feature>
<evidence type="ECO:0000259" key="1">
    <source>
        <dbReference type="Pfam" id="PF01636"/>
    </source>
</evidence>
<sequence length="314" mass="36004">MTDGLDVLSEASRLRLGIPCSLAGGSPCLGGSHRVFKVVFEDSVQWAARVSNDPNNWKNELRAFGQFQHIKKHRPEIKAPELFVEAEHPVLYSEWVSGKPLEIWNSQIPLDVKDFWMILRNSCCNYGLLLFLPPLLKRKAVYYAAEFDKYTGIGFTHGDLNAHNIMKSDEFHLTGVIDWDWMSVAPLPAIIHHPWFIADIPGWNNDGVAEGESFAMDRLYLEKSIRKKEISQHLPLTLSTLLSDSGKRLFFQSAFHFKDIHAEFVRMHCPWTEKNIRAAMSQLDTVLRLYPELGGEEGVQEVKDLLRRNCEEKR</sequence>
<proteinExistence type="predicted"/>
<dbReference type="RefSeq" id="XP_056527057.1">
    <property type="nucleotide sequence ID" value="XM_056661891.1"/>
</dbReference>
<comment type="caution">
    <text evidence="2">The sequence shown here is derived from an EMBL/GenBank/DDBJ whole genome shotgun (WGS) entry which is preliminary data.</text>
</comment>